<evidence type="ECO:0000313" key="3">
    <source>
        <dbReference type="Proteomes" id="UP000610303"/>
    </source>
</evidence>
<dbReference type="GO" id="GO:0009002">
    <property type="term" value="F:serine-type D-Ala-D-Ala carboxypeptidase activity"/>
    <property type="evidence" value="ECO:0007669"/>
    <property type="project" value="InterPro"/>
</dbReference>
<dbReference type="InterPro" id="IPR012338">
    <property type="entry name" value="Beta-lactam/transpept-like"/>
</dbReference>
<gene>
    <name evidence="2" type="ORF">GCM10010196_17410</name>
</gene>
<evidence type="ECO:0000313" key="2">
    <source>
        <dbReference type="EMBL" id="GGR24120.1"/>
    </source>
</evidence>
<proteinExistence type="predicted"/>
<keyword evidence="3" id="KW-1185">Reference proteome</keyword>
<accession>A0A918CI41</accession>
<dbReference type="AlphaFoldDB" id="A0A918CI41"/>
<dbReference type="RefSeq" id="WP_189084828.1">
    <property type="nucleotide sequence ID" value="NZ_BMRJ01000001.1"/>
</dbReference>
<reference evidence="2" key="2">
    <citation type="submission" date="2020-09" db="EMBL/GenBank/DDBJ databases">
        <authorList>
            <person name="Sun Q."/>
            <person name="Ohkuma M."/>
        </authorList>
    </citation>
    <scope>NUCLEOTIDE SEQUENCE</scope>
    <source>
        <strain evidence="2">JCM 3346</strain>
    </source>
</reference>
<sequence length="411" mass="41822">MSFSPGRTIGIVAGAIAILGVGVYAPAMLLGPLPEVQVVAAAPPAVQSPSSLALPGDGASAVARVAEEPVVLATAGDPAPLPIGAAAKLVTVLVTSEALPFPADRAGAELTIGPQDYSEYLQAEKDGTRTLPVSPGDRWSQRDVTRAVLLASSNNHADTLARWAFGSVDAYVERANGWLEEHGFETLRVADATGLSGGSVGTAEDVARLAALALAQPTIASIVDGTTLPGERDIPLTVDHAGDDGVDAIVRGYTDQAGLVFVGRAPLGAADDAEDAVVAFVRMPDYETLDPAIAGFVQSVPAASAAVPVITEGGRYGEARAPWGERSALLAAGTREAGAWGAAPGDPELVVEPFSTAAADRIVGEVRVPVAGETLSTGVRLETAIGDPGPMWRLLNPGAIIGAFIEGQQAR</sequence>
<organism evidence="2 3">
    <name type="scientific">Agromyces mediolanus</name>
    <name type="common">Corynebacterium mediolanum</name>
    <dbReference type="NCBI Taxonomy" id="41986"/>
    <lineage>
        <taxon>Bacteria</taxon>
        <taxon>Bacillati</taxon>
        <taxon>Actinomycetota</taxon>
        <taxon>Actinomycetes</taxon>
        <taxon>Micrococcales</taxon>
        <taxon>Microbacteriaceae</taxon>
        <taxon>Agromyces</taxon>
    </lineage>
</organism>
<dbReference type="GO" id="GO:0006508">
    <property type="term" value="P:proteolysis"/>
    <property type="evidence" value="ECO:0007669"/>
    <property type="project" value="InterPro"/>
</dbReference>
<evidence type="ECO:0000259" key="1">
    <source>
        <dbReference type="Pfam" id="PF00768"/>
    </source>
</evidence>
<protein>
    <recommendedName>
        <fullName evidence="1">Peptidase S11 D-alanyl-D-alanine carboxypeptidase A N-terminal domain-containing protein</fullName>
    </recommendedName>
</protein>
<comment type="caution">
    <text evidence="2">The sequence shown here is derived from an EMBL/GenBank/DDBJ whole genome shotgun (WGS) entry which is preliminary data.</text>
</comment>
<feature type="domain" description="Peptidase S11 D-alanyl-D-alanine carboxypeptidase A N-terminal" evidence="1">
    <location>
        <begin position="71"/>
        <end position="266"/>
    </location>
</feature>
<dbReference type="Pfam" id="PF00768">
    <property type="entry name" value="Peptidase_S11"/>
    <property type="match status" value="1"/>
</dbReference>
<dbReference type="Gene3D" id="3.40.710.10">
    <property type="entry name" value="DD-peptidase/beta-lactamase superfamily"/>
    <property type="match status" value="1"/>
</dbReference>
<reference evidence="2" key="1">
    <citation type="journal article" date="2014" name="Int. J. Syst. Evol. Microbiol.">
        <title>Complete genome sequence of Corynebacterium casei LMG S-19264T (=DSM 44701T), isolated from a smear-ripened cheese.</title>
        <authorList>
            <consortium name="US DOE Joint Genome Institute (JGI-PGF)"/>
            <person name="Walter F."/>
            <person name="Albersmeier A."/>
            <person name="Kalinowski J."/>
            <person name="Ruckert C."/>
        </authorList>
    </citation>
    <scope>NUCLEOTIDE SEQUENCE</scope>
    <source>
        <strain evidence="2">JCM 3346</strain>
    </source>
</reference>
<dbReference type="InterPro" id="IPR001967">
    <property type="entry name" value="Peptidase_S11_N"/>
</dbReference>
<name>A0A918CI41_AGRME</name>
<dbReference type="SUPFAM" id="SSF56601">
    <property type="entry name" value="beta-lactamase/transpeptidase-like"/>
    <property type="match status" value="1"/>
</dbReference>
<dbReference type="Proteomes" id="UP000610303">
    <property type="component" value="Unassembled WGS sequence"/>
</dbReference>
<dbReference type="EMBL" id="BMRJ01000001">
    <property type="protein sequence ID" value="GGR24120.1"/>
    <property type="molecule type" value="Genomic_DNA"/>
</dbReference>